<evidence type="ECO:0000313" key="2">
    <source>
        <dbReference type="EMBL" id="VWL98353.1"/>
    </source>
</evidence>
<sequence>MMFKSKMLLVVAGCLMLTGLTGCQTQKDAGPDYADDEAMEIIAESVMARADLVDKYEEEGVDTVSMKSLQSYIDAEREHVNKLKTRVFEDSEMQENVLAYINTLDDADKALENNPVASAEFHKEWNSIYDKRSMLLKEFVDEYGLKVDEKYQEAFDEIIANGAAATKKSQVDEAIEGLMASVVFEKQNDGYGLITYVAVVENTTGVDFENVGMTLGLYDADGVRAEDAYVGTASWKSGEKVRFETISSVDAAETRISIDYYDVVD</sequence>
<reference evidence="2 3" key="1">
    <citation type="submission" date="2019-10" db="EMBL/GenBank/DDBJ databases">
        <authorList>
            <person name="Wolf R A."/>
        </authorList>
    </citation>
    <scope>NUCLEOTIDE SEQUENCE [LARGE SCALE GENOMIC DNA]</scope>
    <source>
        <strain evidence="2">Collinsella_intestinalis_DSM_13632</strain>
    </source>
</reference>
<feature type="chain" id="PRO_5039367757" description="DUF5105 domain-containing protein" evidence="1">
    <location>
        <begin position="24"/>
        <end position="265"/>
    </location>
</feature>
<proteinExistence type="predicted"/>
<keyword evidence="1" id="KW-0732">Signal</keyword>
<organism evidence="2 3">
    <name type="scientific">Collinsella intestinalis</name>
    <dbReference type="NCBI Taxonomy" id="147207"/>
    <lineage>
        <taxon>Bacteria</taxon>
        <taxon>Bacillati</taxon>
        <taxon>Actinomycetota</taxon>
        <taxon>Coriobacteriia</taxon>
        <taxon>Coriobacteriales</taxon>
        <taxon>Coriobacteriaceae</taxon>
        <taxon>Collinsella</taxon>
    </lineage>
</organism>
<dbReference type="AlphaFoldDB" id="A0A5K1J5Y7"/>
<dbReference type="InterPro" id="IPR047676">
    <property type="entry name" value="FxLYD_dom"/>
</dbReference>
<feature type="signal peptide" evidence="1">
    <location>
        <begin position="1"/>
        <end position="23"/>
    </location>
</feature>
<dbReference type="EMBL" id="CABWIC010000011">
    <property type="protein sequence ID" value="VWL98353.1"/>
    <property type="molecule type" value="Genomic_DNA"/>
</dbReference>
<accession>A0A5K1J5Y7</accession>
<gene>
    <name evidence="2" type="ORF">JKKLCJKK_01049</name>
</gene>
<dbReference type="NCBIfam" id="NF038353">
    <property type="entry name" value="FxLYD_dom"/>
    <property type="match status" value="1"/>
</dbReference>
<dbReference type="Proteomes" id="UP000405524">
    <property type="component" value="Unassembled WGS sequence"/>
</dbReference>
<evidence type="ECO:0000313" key="3">
    <source>
        <dbReference type="Proteomes" id="UP000405524"/>
    </source>
</evidence>
<dbReference type="PROSITE" id="PS51257">
    <property type="entry name" value="PROKAR_LIPOPROTEIN"/>
    <property type="match status" value="1"/>
</dbReference>
<protein>
    <recommendedName>
        <fullName evidence="4">DUF5105 domain-containing protein</fullName>
    </recommendedName>
</protein>
<name>A0A5K1J5Y7_9ACTN</name>
<evidence type="ECO:0000256" key="1">
    <source>
        <dbReference type="SAM" id="SignalP"/>
    </source>
</evidence>
<evidence type="ECO:0008006" key="4">
    <source>
        <dbReference type="Google" id="ProtNLM"/>
    </source>
</evidence>